<dbReference type="Pfam" id="PF13417">
    <property type="entry name" value="GST_N_3"/>
    <property type="match status" value="1"/>
</dbReference>
<dbReference type="Gene3D" id="3.40.30.10">
    <property type="entry name" value="Glutaredoxin"/>
    <property type="match status" value="1"/>
</dbReference>
<dbReference type="OMA" id="YWAAWVE"/>
<evidence type="ECO:0000313" key="2">
    <source>
        <dbReference type="EMBL" id="RXK40104.1"/>
    </source>
</evidence>
<dbReference type="SUPFAM" id="SSF52833">
    <property type="entry name" value="Thioredoxin-like"/>
    <property type="match status" value="1"/>
</dbReference>
<dbReference type="Proteomes" id="UP000289152">
    <property type="component" value="Unassembled WGS sequence"/>
</dbReference>
<dbReference type="OrthoDB" id="412788at2759"/>
<organism evidence="2 3">
    <name type="scientific">Tremella mesenterica</name>
    <name type="common">Jelly fungus</name>
    <dbReference type="NCBI Taxonomy" id="5217"/>
    <lineage>
        <taxon>Eukaryota</taxon>
        <taxon>Fungi</taxon>
        <taxon>Dikarya</taxon>
        <taxon>Basidiomycota</taxon>
        <taxon>Agaricomycotina</taxon>
        <taxon>Tremellomycetes</taxon>
        <taxon>Tremellales</taxon>
        <taxon>Tremellaceae</taxon>
        <taxon>Tremella</taxon>
    </lineage>
</organism>
<evidence type="ECO:0000259" key="1">
    <source>
        <dbReference type="PROSITE" id="PS50404"/>
    </source>
</evidence>
<sequence>MSNNEKMVLYGFAPSVWANVPRVALTELGFKEGEDFETISIDLSKGENFNPDFLKINPSATVPVLKLGDKVYTDTATIVPALVALSPHPPQTSEGVSTSIIEETHLMSHDPNAMLLMARDEDDYAEKKKGMAFGFASGRQEGLDKYAPLAPSELKEFVENKQKSNQALLDFYQGTPDEQTRKTHFTQAKALWTSAGIFIRGVLTQAIKKTPGAFVGGETPSQEDYHIIVWLARVVTDASLPPQSPSSSVIPRLQELMGGHEFDPVIKAYWDAWLARDSFVKNNVF</sequence>
<dbReference type="InterPro" id="IPR004045">
    <property type="entry name" value="Glutathione_S-Trfase_N"/>
</dbReference>
<keyword evidence="3" id="KW-1185">Reference proteome</keyword>
<dbReference type="InterPro" id="IPR036249">
    <property type="entry name" value="Thioredoxin-like_sf"/>
</dbReference>
<feature type="domain" description="GST N-terminal" evidence="1">
    <location>
        <begin position="5"/>
        <end position="90"/>
    </location>
</feature>
<accession>A0A4Q1BQA6</accession>
<dbReference type="InParanoid" id="A0A4Q1BQA6"/>
<comment type="caution">
    <text evidence="2">The sequence shown here is derived from an EMBL/GenBank/DDBJ whole genome shotgun (WGS) entry which is preliminary data.</text>
</comment>
<dbReference type="VEuPathDB" id="FungiDB:TREMEDRAFT_61290"/>
<reference evidence="2 3" key="1">
    <citation type="submission" date="2016-06" db="EMBL/GenBank/DDBJ databases">
        <title>Evolution of pathogenesis and genome organization in the Tremellales.</title>
        <authorList>
            <person name="Cuomo C."/>
            <person name="Litvintseva A."/>
            <person name="Heitman J."/>
            <person name="Chen Y."/>
            <person name="Sun S."/>
            <person name="Springer D."/>
            <person name="Dromer F."/>
            <person name="Young S."/>
            <person name="Zeng Q."/>
            <person name="Chapman S."/>
            <person name="Gujja S."/>
            <person name="Saif S."/>
            <person name="Birren B."/>
        </authorList>
    </citation>
    <scope>NUCLEOTIDE SEQUENCE [LARGE SCALE GENOMIC DNA]</scope>
    <source>
        <strain evidence="2 3">ATCC 28783</strain>
    </source>
</reference>
<name>A0A4Q1BQA6_TREME</name>
<dbReference type="AlphaFoldDB" id="A0A4Q1BQA6"/>
<evidence type="ECO:0000313" key="3">
    <source>
        <dbReference type="Proteomes" id="UP000289152"/>
    </source>
</evidence>
<dbReference type="EMBL" id="SDIL01000022">
    <property type="protein sequence ID" value="RXK40104.1"/>
    <property type="molecule type" value="Genomic_DNA"/>
</dbReference>
<dbReference type="STRING" id="5217.A0A4Q1BQA6"/>
<protein>
    <recommendedName>
        <fullName evidence="1">GST N-terminal domain-containing protein</fullName>
    </recommendedName>
</protein>
<proteinExistence type="predicted"/>
<dbReference type="CDD" id="cd00570">
    <property type="entry name" value="GST_N_family"/>
    <property type="match status" value="1"/>
</dbReference>
<gene>
    <name evidence="2" type="ORF">M231_02561</name>
</gene>
<dbReference type="PROSITE" id="PS50404">
    <property type="entry name" value="GST_NTER"/>
    <property type="match status" value="1"/>
</dbReference>